<keyword evidence="12" id="KW-1185">Reference proteome</keyword>
<evidence type="ECO:0000256" key="9">
    <source>
        <dbReference type="ARBA" id="ARBA00023288"/>
    </source>
</evidence>
<accession>A0ABY6LRI1</accession>
<dbReference type="PRINTS" id="PR01349">
    <property type="entry name" value="WNTPROTEIN"/>
</dbReference>
<dbReference type="InterPro" id="IPR005817">
    <property type="entry name" value="Wnt"/>
</dbReference>
<proteinExistence type="inferred from homology"/>
<keyword evidence="4" id="KW-0964">Secreted</keyword>
<sequence length="161" mass="17595">MGTSGLPDNCEKLPGLTRRQVKVCRRNSEIMDSVRLGALRALRECQWQFRSHRWNCSLVLDRGTVGEGTKESSFLHAVTAAGVAHAVTRACSAGRLERCGCDRSVRGTTPEGYKWAGCSDNVAYGSAFSRAFVDARDIRAVRGAKAAWALLNLHNNEAGRK</sequence>
<evidence type="ECO:0000256" key="7">
    <source>
        <dbReference type="ARBA" id="ARBA00023157"/>
    </source>
</evidence>
<evidence type="ECO:0000256" key="6">
    <source>
        <dbReference type="ARBA" id="ARBA00022687"/>
    </source>
</evidence>
<keyword evidence="5" id="KW-0272">Extracellular matrix</keyword>
<evidence type="ECO:0000256" key="4">
    <source>
        <dbReference type="ARBA" id="ARBA00022525"/>
    </source>
</evidence>
<keyword evidence="6 10" id="KW-0879">Wnt signaling pathway</keyword>
<dbReference type="Pfam" id="PF00110">
    <property type="entry name" value="wnt"/>
    <property type="match status" value="1"/>
</dbReference>
<gene>
    <name evidence="11" type="ORF">LAZ67_21001113</name>
</gene>
<keyword evidence="3 10" id="KW-0217">Developmental protein</keyword>
<dbReference type="EMBL" id="CP092883">
    <property type="protein sequence ID" value="UYV82140.1"/>
    <property type="molecule type" value="Genomic_DNA"/>
</dbReference>
<organism evidence="11 12">
    <name type="scientific">Cordylochernes scorpioides</name>
    <dbReference type="NCBI Taxonomy" id="51811"/>
    <lineage>
        <taxon>Eukaryota</taxon>
        <taxon>Metazoa</taxon>
        <taxon>Ecdysozoa</taxon>
        <taxon>Arthropoda</taxon>
        <taxon>Chelicerata</taxon>
        <taxon>Arachnida</taxon>
        <taxon>Pseudoscorpiones</taxon>
        <taxon>Cheliferoidea</taxon>
        <taxon>Chernetidae</taxon>
        <taxon>Cordylochernes</taxon>
    </lineage>
</organism>
<evidence type="ECO:0000256" key="3">
    <source>
        <dbReference type="ARBA" id="ARBA00022473"/>
    </source>
</evidence>
<evidence type="ECO:0000256" key="2">
    <source>
        <dbReference type="ARBA" id="ARBA00005683"/>
    </source>
</evidence>
<evidence type="ECO:0000256" key="8">
    <source>
        <dbReference type="ARBA" id="ARBA00023180"/>
    </source>
</evidence>
<dbReference type="PANTHER" id="PTHR12027">
    <property type="entry name" value="WNT RELATED"/>
    <property type="match status" value="1"/>
</dbReference>
<comment type="similarity">
    <text evidence="2 10">Belongs to the Wnt family.</text>
</comment>
<evidence type="ECO:0000256" key="1">
    <source>
        <dbReference type="ARBA" id="ARBA00004498"/>
    </source>
</evidence>
<evidence type="ECO:0000313" key="12">
    <source>
        <dbReference type="Proteomes" id="UP001235939"/>
    </source>
</evidence>
<reference evidence="11 12" key="1">
    <citation type="submission" date="2022-01" db="EMBL/GenBank/DDBJ databases">
        <title>A chromosomal length assembly of Cordylochernes scorpioides.</title>
        <authorList>
            <person name="Zeh D."/>
            <person name="Zeh J."/>
        </authorList>
    </citation>
    <scope>NUCLEOTIDE SEQUENCE [LARGE SCALE GENOMIC DNA]</scope>
    <source>
        <strain evidence="11">IN4F17</strain>
        <tissue evidence="11">Whole Body</tissue>
    </source>
</reference>
<dbReference type="PANTHER" id="PTHR12027:SF101">
    <property type="entry name" value="PROTEIN WNT-4"/>
    <property type="match status" value="1"/>
</dbReference>
<keyword evidence="9" id="KW-0449">Lipoprotein</keyword>
<evidence type="ECO:0000256" key="10">
    <source>
        <dbReference type="RuleBase" id="RU003500"/>
    </source>
</evidence>
<dbReference type="SMART" id="SM00097">
    <property type="entry name" value="WNT1"/>
    <property type="match status" value="1"/>
</dbReference>
<comment type="function">
    <text evidence="10">Ligand for members of the frizzled family of seven transmembrane receptors.</text>
</comment>
<evidence type="ECO:0000313" key="11">
    <source>
        <dbReference type="EMBL" id="UYV82140.1"/>
    </source>
</evidence>
<evidence type="ECO:0000256" key="5">
    <source>
        <dbReference type="ARBA" id="ARBA00022530"/>
    </source>
</evidence>
<feature type="non-terminal residue" evidence="11">
    <location>
        <position position="1"/>
    </location>
</feature>
<keyword evidence="8" id="KW-0325">Glycoprotein</keyword>
<dbReference type="Proteomes" id="UP001235939">
    <property type="component" value="Chromosome 21"/>
</dbReference>
<name>A0ABY6LRI1_9ARAC</name>
<keyword evidence="7" id="KW-1015">Disulfide bond</keyword>
<protein>
    <recommendedName>
        <fullName evidence="10">Protein Wnt</fullName>
    </recommendedName>
</protein>
<comment type="subcellular location">
    <subcellularLocation>
        <location evidence="1 10">Secreted</location>
        <location evidence="1 10">Extracellular space</location>
        <location evidence="1 10">Extracellular matrix</location>
    </subcellularLocation>
</comment>